<evidence type="ECO:0000313" key="2">
    <source>
        <dbReference type="EMBL" id="CBJ79967.1"/>
    </source>
</evidence>
<accession>D3UWY2</accession>
<sequence>MLTHPKKYFLYSHINELSVLNVGDLKMKRLSYIILLCISTFALANISFAESLYQNDPYPNPQCNIQAQNICRPSIFKSWLYARCMDIEYKQCMGKK</sequence>
<dbReference type="EMBL" id="FN667741">
    <property type="protein sequence ID" value="CBJ79967.1"/>
    <property type="molecule type" value="Genomic_DNA"/>
</dbReference>
<dbReference type="AlphaFoldDB" id="D3UWY2"/>
<proteinExistence type="predicted"/>
<keyword evidence="1" id="KW-1133">Transmembrane helix</keyword>
<reference evidence="2" key="1">
    <citation type="journal article" date="2011" name="PLoS ONE">
        <title>The entomopathogenic bacterial endosymbionts xenorhabdus and photorhabdus: convergent lifestyles from divergent genomes.</title>
        <authorList>
            <person name="Chaston J.M."/>
            <person name="Suen G."/>
            <person name="Tucker S.L."/>
            <person name="Andersen A.W."/>
            <person name="Bhasin A."/>
            <person name="Bode E."/>
            <person name="Bode H.B."/>
            <person name="Brachmann A.O."/>
            <person name="Cowles C.E."/>
            <person name="Cowles K.N."/>
            <person name="Darby C."/>
            <person name="de Leon L."/>
            <person name="Drace K."/>
            <person name="Du Z."/>
            <person name="Givaudan A."/>
            <person name="Herbert Tran E.E."/>
            <person name="Jewell K.A."/>
            <person name="Knack J.J."/>
            <person name="Krasomil-Osterfeld K.C."/>
            <person name="Kukor R."/>
            <person name="Lanois A."/>
            <person name="Latreille P."/>
            <person name="Leimgruber N.K."/>
            <person name="Lipke C.M."/>
            <person name="Liu R."/>
            <person name="Lu X."/>
            <person name="Martens E.C."/>
            <person name="Marri P.R."/>
            <person name="Medigue C."/>
            <person name="Menard M.L."/>
            <person name="Miller N.M."/>
            <person name="Morales-Soto N."/>
            <person name="Norton S."/>
            <person name="Ogier J.C."/>
            <person name="Orchard S.S."/>
            <person name="Park D."/>
            <person name="Park Y."/>
            <person name="Qurollo B.A."/>
            <person name="Sugar D.R."/>
            <person name="Richards G.R."/>
            <person name="Rouy Z."/>
            <person name="Slominski B."/>
            <person name="Slominski K."/>
            <person name="Snyder H."/>
            <person name="Tjaden B.C."/>
            <person name="van der Hoeven R."/>
            <person name="Welch R.D."/>
            <person name="Wheeler C."/>
            <person name="Xiang B."/>
            <person name="Barbazuk B."/>
            <person name="Gaudriault S."/>
            <person name="Goodner B."/>
            <person name="Slater S.C."/>
            <person name="Forst S."/>
            <person name="Goldman B.S."/>
            <person name="Goodrich-Blair H."/>
        </authorList>
    </citation>
    <scope>NUCLEOTIDE SEQUENCE [LARGE SCALE GENOMIC DNA]</scope>
    <source>
        <strain evidence="2">SS-2004</strain>
    </source>
</reference>
<keyword evidence="1" id="KW-0812">Transmembrane</keyword>
<feature type="transmembrane region" description="Helical" evidence="1">
    <location>
        <begin position="30"/>
        <end position="49"/>
    </location>
</feature>
<protein>
    <submittedName>
        <fullName evidence="2">Uncharacterized protein</fullName>
    </submittedName>
</protein>
<dbReference type="Proteomes" id="UP000002045">
    <property type="component" value="Chromosome"/>
</dbReference>
<evidence type="ECO:0000256" key="1">
    <source>
        <dbReference type="SAM" id="Phobius"/>
    </source>
</evidence>
<dbReference type="KEGG" id="xbo:XBJ1_0826"/>
<keyword evidence="1" id="KW-0472">Membrane</keyword>
<dbReference type="HOGENOM" id="CLU_2358974_0_0_6"/>
<evidence type="ECO:0000313" key="3">
    <source>
        <dbReference type="Proteomes" id="UP000002045"/>
    </source>
</evidence>
<organism evidence="2 3">
    <name type="scientific">Xenorhabdus bovienii (strain SS-2004)</name>
    <name type="common">Xenorhabdus nematophila subsp. bovienii</name>
    <dbReference type="NCBI Taxonomy" id="406818"/>
    <lineage>
        <taxon>Bacteria</taxon>
        <taxon>Pseudomonadati</taxon>
        <taxon>Pseudomonadota</taxon>
        <taxon>Gammaproteobacteria</taxon>
        <taxon>Enterobacterales</taxon>
        <taxon>Morganellaceae</taxon>
        <taxon>Xenorhabdus</taxon>
    </lineage>
</organism>
<name>D3UWY2_XENBS</name>
<gene>
    <name evidence="2" type="ordered locus">XBJ1_0826</name>
</gene>